<proteinExistence type="predicted"/>
<dbReference type="EMBL" id="KK914853">
    <property type="protein sequence ID" value="KDP27344.1"/>
    <property type="molecule type" value="Genomic_DNA"/>
</dbReference>
<sequence length="253" mass="29576">MCRSMVEVNEYELYGLLPKHMRKVKKEIASENASSSEEGRKDSLKRKRIHEQDVDNMDNDDYNEENANWATADHAATEIMKRRVEEFFRESYENLLNFFNHAPQESTEKGQREVEEDWQEEGDEIIIMMEETKAEEDEDRLMTILEYTEKEGYPRGKKNKSAKGKEKMEVEENLLKIGGKRMLMEANPQEEEGERVRRMEHMKVEGHPQEKGGTNKEDTQTETTMAENPQEEESKIIAVDHTTESESTVSMSK</sequence>
<feature type="compositionally biased region" description="Acidic residues" evidence="1">
    <location>
        <begin position="54"/>
        <end position="64"/>
    </location>
</feature>
<accession>A0A067K6A8</accession>
<name>A0A067K6A8_JATCU</name>
<protein>
    <submittedName>
        <fullName evidence="2">Uncharacterized protein</fullName>
    </submittedName>
</protein>
<evidence type="ECO:0000256" key="1">
    <source>
        <dbReference type="SAM" id="MobiDB-lite"/>
    </source>
</evidence>
<dbReference type="AlphaFoldDB" id="A0A067K6A8"/>
<feature type="region of interest" description="Disordered" evidence="1">
    <location>
        <begin position="175"/>
        <end position="253"/>
    </location>
</feature>
<reference evidence="2 3" key="1">
    <citation type="journal article" date="2014" name="PLoS ONE">
        <title>Global Analysis of Gene Expression Profiles in Physic Nut (Jatropha curcas L.) Seedlings Exposed to Salt Stress.</title>
        <authorList>
            <person name="Zhang L."/>
            <person name="Zhang C."/>
            <person name="Wu P."/>
            <person name="Chen Y."/>
            <person name="Li M."/>
            <person name="Jiang H."/>
            <person name="Wu G."/>
        </authorList>
    </citation>
    <scope>NUCLEOTIDE SEQUENCE [LARGE SCALE GENOMIC DNA]</scope>
    <source>
        <strain evidence="3">cv. GZQX0401</strain>
        <tissue evidence="2">Young leaves</tissue>
    </source>
</reference>
<feature type="compositionally biased region" description="Basic and acidic residues" evidence="1">
    <location>
        <begin position="194"/>
        <end position="219"/>
    </location>
</feature>
<organism evidence="2 3">
    <name type="scientific">Jatropha curcas</name>
    <name type="common">Barbados nut</name>
    <dbReference type="NCBI Taxonomy" id="180498"/>
    <lineage>
        <taxon>Eukaryota</taxon>
        <taxon>Viridiplantae</taxon>
        <taxon>Streptophyta</taxon>
        <taxon>Embryophyta</taxon>
        <taxon>Tracheophyta</taxon>
        <taxon>Spermatophyta</taxon>
        <taxon>Magnoliopsida</taxon>
        <taxon>eudicotyledons</taxon>
        <taxon>Gunneridae</taxon>
        <taxon>Pentapetalae</taxon>
        <taxon>rosids</taxon>
        <taxon>fabids</taxon>
        <taxon>Malpighiales</taxon>
        <taxon>Euphorbiaceae</taxon>
        <taxon>Crotonoideae</taxon>
        <taxon>Jatropheae</taxon>
        <taxon>Jatropha</taxon>
    </lineage>
</organism>
<keyword evidence="3" id="KW-1185">Reference proteome</keyword>
<feature type="region of interest" description="Disordered" evidence="1">
    <location>
        <begin position="26"/>
        <end position="64"/>
    </location>
</feature>
<gene>
    <name evidence="2" type="ORF">JCGZ_20276</name>
</gene>
<evidence type="ECO:0000313" key="2">
    <source>
        <dbReference type="EMBL" id="KDP27344.1"/>
    </source>
</evidence>
<dbReference type="Proteomes" id="UP000027138">
    <property type="component" value="Unassembled WGS sequence"/>
</dbReference>
<evidence type="ECO:0000313" key="3">
    <source>
        <dbReference type="Proteomes" id="UP000027138"/>
    </source>
</evidence>